<comment type="similarity">
    <text evidence="1">Belongs to the peptidase C48 family.</text>
</comment>
<evidence type="ECO:0000256" key="1">
    <source>
        <dbReference type="ARBA" id="ARBA00005234"/>
    </source>
</evidence>
<reference evidence="5 6" key="1">
    <citation type="journal article" date="2022" name="Nat. Plants">
        <title>Genomes of leafy and leafless Platanthera orchids illuminate the evolution of mycoheterotrophy.</title>
        <authorList>
            <person name="Li M.H."/>
            <person name="Liu K.W."/>
            <person name="Li Z."/>
            <person name="Lu H.C."/>
            <person name="Ye Q.L."/>
            <person name="Zhang D."/>
            <person name="Wang J.Y."/>
            <person name="Li Y.F."/>
            <person name="Zhong Z.M."/>
            <person name="Liu X."/>
            <person name="Yu X."/>
            <person name="Liu D.K."/>
            <person name="Tu X.D."/>
            <person name="Liu B."/>
            <person name="Hao Y."/>
            <person name="Liao X.Y."/>
            <person name="Jiang Y.T."/>
            <person name="Sun W.H."/>
            <person name="Chen J."/>
            <person name="Chen Y.Q."/>
            <person name="Ai Y."/>
            <person name="Zhai J.W."/>
            <person name="Wu S.S."/>
            <person name="Zhou Z."/>
            <person name="Hsiao Y.Y."/>
            <person name="Wu W.L."/>
            <person name="Chen Y.Y."/>
            <person name="Lin Y.F."/>
            <person name="Hsu J.L."/>
            <person name="Li C.Y."/>
            <person name="Wang Z.W."/>
            <person name="Zhao X."/>
            <person name="Zhong W.Y."/>
            <person name="Ma X.K."/>
            <person name="Ma L."/>
            <person name="Huang J."/>
            <person name="Chen G.Z."/>
            <person name="Huang M.Z."/>
            <person name="Huang L."/>
            <person name="Peng D.H."/>
            <person name="Luo Y.B."/>
            <person name="Zou S.Q."/>
            <person name="Chen S.P."/>
            <person name="Lan S."/>
            <person name="Tsai W.C."/>
            <person name="Van de Peer Y."/>
            <person name="Liu Z.J."/>
        </authorList>
    </citation>
    <scope>NUCLEOTIDE SEQUENCE [LARGE SCALE GENOMIC DNA]</scope>
    <source>
        <strain evidence="5">Lor288</strain>
    </source>
</reference>
<keyword evidence="3" id="KW-0378">Hydrolase</keyword>
<organism evidence="5 6">
    <name type="scientific">Platanthera guangdongensis</name>
    <dbReference type="NCBI Taxonomy" id="2320717"/>
    <lineage>
        <taxon>Eukaryota</taxon>
        <taxon>Viridiplantae</taxon>
        <taxon>Streptophyta</taxon>
        <taxon>Embryophyta</taxon>
        <taxon>Tracheophyta</taxon>
        <taxon>Spermatophyta</taxon>
        <taxon>Magnoliopsida</taxon>
        <taxon>Liliopsida</taxon>
        <taxon>Asparagales</taxon>
        <taxon>Orchidaceae</taxon>
        <taxon>Orchidoideae</taxon>
        <taxon>Orchideae</taxon>
        <taxon>Orchidinae</taxon>
        <taxon>Platanthera</taxon>
    </lineage>
</organism>
<evidence type="ECO:0000256" key="3">
    <source>
        <dbReference type="ARBA" id="ARBA00022801"/>
    </source>
</evidence>
<dbReference type="Gene3D" id="3.40.395.10">
    <property type="entry name" value="Adenoviral Proteinase, Chain A"/>
    <property type="match status" value="1"/>
</dbReference>
<keyword evidence="2" id="KW-0645">Protease</keyword>
<evidence type="ECO:0000313" key="5">
    <source>
        <dbReference type="EMBL" id="KAK8943943.1"/>
    </source>
</evidence>
<protein>
    <recommendedName>
        <fullName evidence="4">Ubiquitin-like protease family profile domain-containing protein</fullName>
    </recommendedName>
</protein>
<evidence type="ECO:0000256" key="2">
    <source>
        <dbReference type="ARBA" id="ARBA00022670"/>
    </source>
</evidence>
<sequence>MQFYKNSKCSNSERLISHINAENISKEDILLLSVHTPSHWCLLVCNMKRCRWDFYDSLPHSRHRSSLFALVYSVFRTA</sequence>
<evidence type="ECO:0000313" key="6">
    <source>
        <dbReference type="Proteomes" id="UP001412067"/>
    </source>
</evidence>
<dbReference type="SUPFAM" id="SSF54001">
    <property type="entry name" value="Cysteine proteinases"/>
    <property type="match status" value="1"/>
</dbReference>
<name>A0ABR2LLC9_9ASPA</name>
<evidence type="ECO:0000259" key="4">
    <source>
        <dbReference type="Pfam" id="PF02902"/>
    </source>
</evidence>
<dbReference type="InterPro" id="IPR003653">
    <property type="entry name" value="Peptidase_C48_C"/>
</dbReference>
<proteinExistence type="inferred from homology"/>
<accession>A0ABR2LLC9</accession>
<gene>
    <name evidence="5" type="ORF">KSP40_PGU002927</name>
</gene>
<dbReference type="Proteomes" id="UP001412067">
    <property type="component" value="Unassembled WGS sequence"/>
</dbReference>
<comment type="caution">
    <text evidence="5">The sequence shown here is derived from an EMBL/GenBank/DDBJ whole genome shotgun (WGS) entry which is preliminary data.</text>
</comment>
<dbReference type="InterPro" id="IPR038765">
    <property type="entry name" value="Papain-like_cys_pep_sf"/>
</dbReference>
<dbReference type="EMBL" id="JBBWWR010000018">
    <property type="protein sequence ID" value="KAK8943943.1"/>
    <property type="molecule type" value="Genomic_DNA"/>
</dbReference>
<feature type="domain" description="Ubiquitin-like protease family profile" evidence="4">
    <location>
        <begin position="17"/>
        <end position="63"/>
    </location>
</feature>
<dbReference type="Pfam" id="PF02902">
    <property type="entry name" value="Peptidase_C48"/>
    <property type="match status" value="1"/>
</dbReference>
<keyword evidence="6" id="KW-1185">Reference proteome</keyword>